<dbReference type="InterPro" id="IPR052998">
    <property type="entry name" value="Hetero-Diels-Alderase-like"/>
</dbReference>
<name>A0A6G1K362_9PLEO</name>
<sequence length="414" mass="46535">MNPSPPPPPRVEVLTAYLSPTVVGNMRHHSNRHIILSLYSPRAELHRLASDALAGDECHNGHNKDAYDVLYRFPARSCLGLTRLDKYRYVVITSEKQSDTTQATPINGSGNSVIWLVDLEAFEREGGPVEATELADISLLQERTSITTISDDFTRDYNCPNTTDCNSADAIPAKWPAILLADSSANCIHQFDLNTRQISLWFSHPTMQPKSGSPPISLPVQLSSLGINAIRYKSGYLYYNNPSTRSLYRVEINPITLSPSTSPKCLSTSHSRRMYWLVTSVVLTRTPRFPACSDICISSPSPTDLHIYATGEGRVVHLRQTRKTKKWKWFNVPSMPFPDTTCVVAGTGERSRKKWLMKKTEKRQYIWVTIPEDNYEGVLVGGAVLRFDNAIWRGQPSWGRKRRTKKAAVAPENE</sequence>
<accession>A0A6G1K362</accession>
<protein>
    <submittedName>
        <fullName evidence="1">Uncharacterized protein</fullName>
    </submittedName>
</protein>
<dbReference type="EMBL" id="MU005775">
    <property type="protein sequence ID" value="KAF2706817.1"/>
    <property type="molecule type" value="Genomic_DNA"/>
</dbReference>
<dbReference type="InterPro" id="IPR011042">
    <property type="entry name" value="6-blade_b-propeller_TolB-like"/>
</dbReference>
<dbReference type="AlphaFoldDB" id="A0A6G1K362"/>
<organism evidence="1 2">
    <name type="scientific">Pleomassaria siparia CBS 279.74</name>
    <dbReference type="NCBI Taxonomy" id="1314801"/>
    <lineage>
        <taxon>Eukaryota</taxon>
        <taxon>Fungi</taxon>
        <taxon>Dikarya</taxon>
        <taxon>Ascomycota</taxon>
        <taxon>Pezizomycotina</taxon>
        <taxon>Dothideomycetes</taxon>
        <taxon>Pleosporomycetidae</taxon>
        <taxon>Pleosporales</taxon>
        <taxon>Pleomassariaceae</taxon>
        <taxon>Pleomassaria</taxon>
    </lineage>
</organism>
<dbReference type="Proteomes" id="UP000799428">
    <property type="component" value="Unassembled WGS sequence"/>
</dbReference>
<reference evidence="1" key="1">
    <citation type="journal article" date="2020" name="Stud. Mycol.">
        <title>101 Dothideomycetes genomes: a test case for predicting lifestyles and emergence of pathogens.</title>
        <authorList>
            <person name="Haridas S."/>
            <person name="Albert R."/>
            <person name="Binder M."/>
            <person name="Bloem J."/>
            <person name="Labutti K."/>
            <person name="Salamov A."/>
            <person name="Andreopoulos B."/>
            <person name="Baker S."/>
            <person name="Barry K."/>
            <person name="Bills G."/>
            <person name="Bluhm B."/>
            <person name="Cannon C."/>
            <person name="Castanera R."/>
            <person name="Culley D."/>
            <person name="Daum C."/>
            <person name="Ezra D."/>
            <person name="Gonzalez J."/>
            <person name="Henrissat B."/>
            <person name="Kuo A."/>
            <person name="Liang C."/>
            <person name="Lipzen A."/>
            <person name="Lutzoni F."/>
            <person name="Magnuson J."/>
            <person name="Mondo S."/>
            <person name="Nolan M."/>
            <person name="Ohm R."/>
            <person name="Pangilinan J."/>
            <person name="Park H.-J."/>
            <person name="Ramirez L."/>
            <person name="Alfaro M."/>
            <person name="Sun H."/>
            <person name="Tritt A."/>
            <person name="Yoshinaga Y."/>
            <person name="Zwiers L.-H."/>
            <person name="Turgeon B."/>
            <person name="Goodwin S."/>
            <person name="Spatafora J."/>
            <person name="Crous P."/>
            <person name="Grigoriev I."/>
        </authorList>
    </citation>
    <scope>NUCLEOTIDE SEQUENCE</scope>
    <source>
        <strain evidence="1">CBS 279.74</strain>
    </source>
</reference>
<dbReference type="OrthoDB" id="3743812at2759"/>
<keyword evidence="2" id="KW-1185">Reference proteome</keyword>
<gene>
    <name evidence="1" type="ORF">K504DRAFT_447702</name>
</gene>
<dbReference type="PANTHER" id="PTHR42060">
    <property type="entry name" value="NHL REPEAT-CONTAINING PROTEIN-RELATED"/>
    <property type="match status" value="1"/>
</dbReference>
<evidence type="ECO:0000313" key="1">
    <source>
        <dbReference type="EMBL" id="KAF2706817.1"/>
    </source>
</evidence>
<dbReference type="PANTHER" id="PTHR42060:SF1">
    <property type="entry name" value="NHL REPEAT-CONTAINING PROTEIN"/>
    <property type="match status" value="1"/>
</dbReference>
<dbReference type="Gene3D" id="2.120.10.30">
    <property type="entry name" value="TolB, C-terminal domain"/>
    <property type="match status" value="1"/>
</dbReference>
<evidence type="ECO:0000313" key="2">
    <source>
        <dbReference type="Proteomes" id="UP000799428"/>
    </source>
</evidence>
<proteinExistence type="predicted"/>